<dbReference type="SUPFAM" id="SSF51971">
    <property type="entry name" value="Nucleotide-binding domain"/>
    <property type="match status" value="1"/>
</dbReference>
<evidence type="ECO:0000256" key="2">
    <source>
        <dbReference type="ARBA" id="ARBA00006561"/>
    </source>
</evidence>
<keyword evidence="3 9" id="KW-0285">Flavoprotein</keyword>
<evidence type="ECO:0000256" key="4">
    <source>
        <dbReference type="ARBA" id="ARBA00022723"/>
    </source>
</evidence>
<keyword evidence="9" id="KW-0004">4Fe-4S</keyword>
<evidence type="ECO:0000256" key="8">
    <source>
        <dbReference type="ARBA" id="ARBA00023014"/>
    </source>
</evidence>
<keyword evidence="5 9" id="KW-0274">FAD</keyword>
<dbReference type="PRINTS" id="PR00419">
    <property type="entry name" value="ADXRDTASE"/>
</dbReference>
<reference evidence="11 12" key="1">
    <citation type="submission" date="2010-01" db="EMBL/GenBank/DDBJ databases">
        <authorList>
            <person name="Weinstock G."/>
            <person name="Sodergren E."/>
            <person name="Clifton S."/>
            <person name="Fulton L."/>
            <person name="Fulton B."/>
            <person name="Courtney L."/>
            <person name="Fronick C."/>
            <person name="Harrison M."/>
            <person name="Strong C."/>
            <person name="Farmer C."/>
            <person name="Delahaunty K."/>
            <person name="Markovic C."/>
            <person name="Hall O."/>
            <person name="Minx P."/>
            <person name="Tomlinson C."/>
            <person name="Mitreva M."/>
            <person name="Nelson J."/>
            <person name="Hou S."/>
            <person name="Wollam A."/>
            <person name="Pepin K.H."/>
            <person name="Johnson M."/>
            <person name="Bhonagiri V."/>
            <person name="Nash W.E."/>
            <person name="Warren W."/>
            <person name="Chinwalla A."/>
            <person name="Mardis E.R."/>
            <person name="Wilson R.K."/>
        </authorList>
    </citation>
    <scope>NUCLEOTIDE SEQUENCE [LARGE SCALE GENOMIC DNA]</scope>
    <source>
        <strain evidence="11 12">DSM 2374</strain>
    </source>
</reference>
<dbReference type="PROSITE" id="PS51379">
    <property type="entry name" value="4FE4S_FER_2"/>
    <property type="match status" value="1"/>
</dbReference>
<comment type="function">
    <text evidence="9">Part of a complex that catalyzes the reversible reduction of CoM-S-S-CoB to the thiol-coenzymes H-S-CoM (coenzyme M) and H-S-CoB (coenzyme B).</text>
</comment>
<evidence type="ECO:0000313" key="12">
    <source>
        <dbReference type="Proteomes" id="UP000004028"/>
    </source>
</evidence>
<dbReference type="InterPro" id="IPR017896">
    <property type="entry name" value="4Fe4S_Fe-S-bd"/>
</dbReference>
<comment type="subunit">
    <text evidence="9">The ferredoxin:CoB-CoM heterodisulfide reductase is composed of three subunits; HdrA, HdrB and HdrC.</text>
</comment>
<keyword evidence="7 9" id="KW-0408">Iron</keyword>
<protein>
    <recommendedName>
        <fullName evidence="9">CoB--CoM heterodisulfide reductase iron-sulfur subunit A</fullName>
        <ecNumber evidence="9">1.8.-.-</ecNumber>
    </recommendedName>
</protein>
<evidence type="ECO:0000313" key="11">
    <source>
        <dbReference type="EMBL" id="EFC92700.1"/>
    </source>
</evidence>
<keyword evidence="6 9" id="KW-0560">Oxidoreductase</keyword>
<dbReference type="EMBL" id="ABYV02000009">
    <property type="protein sequence ID" value="EFC92700.1"/>
    <property type="molecule type" value="Genomic_DNA"/>
</dbReference>
<dbReference type="PANTHER" id="PTHR43498:SF1">
    <property type="entry name" value="COB--COM HETERODISULFIDE REDUCTASE IRON-SULFUR SUBUNIT A"/>
    <property type="match status" value="1"/>
</dbReference>
<dbReference type="Proteomes" id="UP000004028">
    <property type="component" value="Unassembled WGS sequence"/>
</dbReference>
<feature type="domain" description="4Fe-4S ferredoxin-type" evidence="10">
    <location>
        <begin position="234"/>
        <end position="265"/>
    </location>
</feature>
<dbReference type="UniPathway" id="UPA00647">
    <property type="reaction ID" value="UER00700"/>
</dbReference>
<comment type="cofactor">
    <cofactor evidence="9">
        <name>[4Fe-4S] cluster</name>
        <dbReference type="ChEBI" id="CHEBI:49883"/>
    </cofactor>
</comment>
<name>D2ZRH0_METSM</name>
<comment type="pathway">
    <text evidence="9">Cofactor metabolism; coenzyme M-coenzyme B heterodisulfide reduction; coenzyme B and coenzyme M from coenzyme M-coenzyme B heterodisulfide: step 1/1.</text>
</comment>
<dbReference type="GO" id="GO:0051539">
    <property type="term" value="F:4 iron, 4 sulfur cluster binding"/>
    <property type="evidence" value="ECO:0007669"/>
    <property type="project" value="UniProtKB-UniRule"/>
</dbReference>
<dbReference type="Pfam" id="PF00037">
    <property type="entry name" value="Fer4"/>
    <property type="match status" value="1"/>
</dbReference>
<dbReference type="AlphaFoldDB" id="D2ZRH0"/>
<evidence type="ECO:0000256" key="7">
    <source>
        <dbReference type="ARBA" id="ARBA00023004"/>
    </source>
</evidence>
<dbReference type="GO" id="GO:0046872">
    <property type="term" value="F:metal ion binding"/>
    <property type="evidence" value="ECO:0007669"/>
    <property type="project" value="UniProtKB-KW"/>
</dbReference>
<dbReference type="HOGENOM" id="CLU_090846_0_0_2"/>
<dbReference type="InterPro" id="IPR017900">
    <property type="entry name" value="4Fe4S_Fe_S_CS"/>
</dbReference>
<comment type="cofactor">
    <cofactor evidence="1 9">
        <name>FAD</name>
        <dbReference type="ChEBI" id="CHEBI:57692"/>
    </cofactor>
</comment>
<gene>
    <name evidence="11" type="ORF">METSMIF1_03453</name>
</gene>
<evidence type="ECO:0000256" key="6">
    <source>
        <dbReference type="ARBA" id="ARBA00023002"/>
    </source>
</evidence>
<accession>D2ZRH0</accession>
<evidence type="ECO:0000256" key="1">
    <source>
        <dbReference type="ARBA" id="ARBA00001974"/>
    </source>
</evidence>
<organism evidence="11 12">
    <name type="scientific">Methanobrevibacter smithii DSM 2374</name>
    <dbReference type="NCBI Taxonomy" id="521002"/>
    <lineage>
        <taxon>Archaea</taxon>
        <taxon>Methanobacteriati</taxon>
        <taxon>Methanobacteriota</taxon>
        <taxon>Methanomada group</taxon>
        <taxon>Methanobacteria</taxon>
        <taxon>Methanobacteriales</taxon>
        <taxon>Methanobacteriaceae</taxon>
        <taxon>Methanobrevibacter</taxon>
    </lineage>
</organism>
<dbReference type="SUPFAM" id="SSF46548">
    <property type="entry name" value="alpha-helical ferredoxin"/>
    <property type="match status" value="1"/>
</dbReference>
<evidence type="ECO:0000256" key="5">
    <source>
        <dbReference type="ARBA" id="ARBA00022827"/>
    </source>
</evidence>
<feature type="non-terminal residue" evidence="11">
    <location>
        <position position="268"/>
    </location>
</feature>
<dbReference type="GO" id="GO:0016491">
    <property type="term" value="F:oxidoreductase activity"/>
    <property type="evidence" value="ECO:0007669"/>
    <property type="project" value="UniProtKB-UniRule"/>
</dbReference>
<comment type="similarity">
    <text evidence="2 9">Belongs to the HdrA family.</text>
</comment>
<keyword evidence="8 9" id="KW-0411">Iron-sulfur</keyword>
<dbReference type="Gene3D" id="3.40.50.720">
    <property type="entry name" value="NAD(P)-binding Rossmann-like Domain"/>
    <property type="match status" value="1"/>
</dbReference>
<sequence>MPEDLKVGVFICECGGNISDTVDIQKVKDSLNVEVVEQFVNLCSLNGRKIIRDAIFDHHLDRVVIAACSPISHEKTFQDYVQPLNPYLMDMANIREQCSWVHNDKDGATKKAITLINASIEKVKKSDAVNPIYCQTPNEVAVIGGGIAGMNAALSLAKQGTKVTIIESSPSIGGHMAKIGKVFSPVKIAEECGMCLLNPILNEVVWNENIEIITNAKVIESERRAGTYNLIVEKSPRYVDTEKCIACGKCAEVCEVEVPDDWNDGLSK</sequence>
<keyword evidence="4 9" id="KW-0479">Metal-binding</keyword>
<dbReference type="PANTHER" id="PTHR43498">
    <property type="entry name" value="FERREDOXIN:COB-COM HETERODISULFIDE REDUCTASE SUBUNIT A"/>
    <property type="match status" value="1"/>
</dbReference>
<evidence type="ECO:0000256" key="3">
    <source>
        <dbReference type="ARBA" id="ARBA00022630"/>
    </source>
</evidence>
<dbReference type="Gene3D" id="3.30.70.20">
    <property type="match status" value="1"/>
</dbReference>
<dbReference type="PROSITE" id="PS00198">
    <property type="entry name" value="4FE4S_FER_1"/>
    <property type="match status" value="1"/>
</dbReference>
<evidence type="ECO:0000259" key="10">
    <source>
        <dbReference type="PROSITE" id="PS51379"/>
    </source>
</evidence>
<dbReference type="Pfam" id="PF13450">
    <property type="entry name" value="NAD_binding_8"/>
    <property type="match status" value="1"/>
</dbReference>
<comment type="caution">
    <text evidence="11">The sequence shown here is derived from an EMBL/GenBank/DDBJ whole genome shotgun (WGS) entry which is preliminary data.</text>
</comment>
<dbReference type="EC" id="1.8.-.-" evidence="9"/>
<proteinExistence type="inferred from homology"/>
<evidence type="ECO:0000256" key="9">
    <source>
        <dbReference type="RuleBase" id="RU366072"/>
    </source>
</evidence>
<dbReference type="RefSeq" id="WP_004033993.1">
    <property type="nucleotide sequence ID" value="NZ_GG704759.1"/>
</dbReference>
<dbReference type="InterPro" id="IPR039650">
    <property type="entry name" value="HdrA-like"/>
</dbReference>